<dbReference type="AlphaFoldDB" id="A0A1V6S7K3"/>
<organism evidence="2 3">
    <name type="scientific">Penicillium flavigenum</name>
    <dbReference type="NCBI Taxonomy" id="254877"/>
    <lineage>
        <taxon>Eukaryota</taxon>
        <taxon>Fungi</taxon>
        <taxon>Dikarya</taxon>
        <taxon>Ascomycota</taxon>
        <taxon>Pezizomycotina</taxon>
        <taxon>Eurotiomycetes</taxon>
        <taxon>Eurotiomycetidae</taxon>
        <taxon>Eurotiales</taxon>
        <taxon>Aspergillaceae</taxon>
        <taxon>Penicillium</taxon>
    </lineage>
</organism>
<evidence type="ECO:0000313" key="2">
    <source>
        <dbReference type="EMBL" id="OQE09699.1"/>
    </source>
</evidence>
<evidence type="ECO:0000256" key="1">
    <source>
        <dbReference type="SAM" id="Coils"/>
    </source>
</evidence>
<name>A0A1V6S7K3_9EURO</name>
<proteinExistence type="predicted"/>
<sequence>MPPQRRPVALQWPFALPNKVHRDKRHPTQRFESIIMSLEAEVSRMQHEYILMLQNGDNMIRNCDNKLRAYANENAKLEEQNRSLLEHIKLLQQENCSLELDHNRLESELAKERLQCPEQADRKRL</sequence>
<dbReference type="EMBL" id="MLQL01000102">
    <property type="protein sequence ID" value="OQE09699.1"/>
    <property type="molecule type" value="Genomic_DNA"/>
</dbReference>
<dbReference type="Proteomes" id="UP000191342">
    <property type="component" value="Unassembled WGS sequence"/>
</dbReference>
<comment type="caution">
    <text evidence="2">The sequence shown here is derived from an EMBL/GenBank/DDBJ whole genome shotgun (WGS) entry which is preliminary data.</text>
</comment>
<keyword evidence="1" id="KW-0175">Coiled coil</keyword>
<reference evidence="3" key="1">
    <citation type="journal article" date="2017" name="Nat. Microbiol.">
        <title>Global analysis of biosynthetic gene clusters reveals vast potential of secondary metabolite production in Penicillium species.</title>
        <authorList>
            <person name="Nielsen J.C."/>
            <person name="Grijseels S."/>
            <person name="Prigent S."/>
            <person name="Ji B."/>
            <person name="Dainat J."/>
            <person name="Nielsen K.F."/>
            <person name="Frisvad J.C."/>
            <person name="Workman M."/>
            <person name="Nielsen J."/>
        </authorList>
    </citation>
    <scope>NUCLEOTIDE SEQUENCE [LARGE SCALE GENOMIC DNA]</scope>
    <source>
        <strain evidence="3">IBT 14082</strain>
    </source>
</reference>
<feature type="coiled-coil region" evidence="1">
    <location>
        <begin position="60"/>
        <end position="94"/>
    </location>
</feature>
<gene>
    <name evidence="2" type="ORF">PENFLA_c102G08147</name>
</gene>
<protein>
    <submittedName>
        <fullName evidence="2">Uncharacterized protein</fullName>
    </submittedName>
</protein>
<evidence type="ECO:0000313" key="3">
    <source>
        <dbReference type="Proteomes" id="UP000191342"/>
    </source>
</evidence>
<keyword evidence="3" id="KW-1185">Reference proteome</keyword>
<accession>A0A1V6S7K3</accession>
<dbReference type="OrthoDB" id="4321771at2759"/>